<reference evidence="2" key="1">
    <citation type="journal article" date="2014" name="Int. J. Syst. Evol. Microbiol.">
        <title>Complete genome sequence of Corynebacterium casei LMG S-19264T (=DSM 44701T), isolated from a smear-ripened cheese.</title>
        <authorList>
            <consortium name="US DOE Joint Genome Institute (JGI-PGF)"/>
            <person name="Walter F."/>
            <person name="Albersmeier A."/>
            <person name="Kalinowski J."/>
            <person name="Ruckert C."/>
        </authorList>
    </citation>
    <scope>NUCLEOTIDE SEQUENCE</scope>
    <source>
        <strain evidence="2">CGMCC 1.15290</strain>
    </source>
</reference>
<dbReference type="SMART" id="SM00867">
    <property type="entry name" value="YceI"/>
    <property type="match status" value="1"/>
</dbReference>
<dbReference type="Proteomes" id="UP000627292">
    <property type="component" value="Unassembled WGS sequence"/>
</dbReference>
<name>A0A917MU74_9BACT</name>
<dbReference type="Pfam" id="PF04264">
    <property type="entry name" value="YceI"/>
    <property type="match status" value="1"/>
</dbReference>
<dbReference type="RefSeq" id="WP_188951557.1">
    <property type="nucleotide sequence ID" value="NZ_BMIB01000002.1"/>
</dbReference>
<accession>A0A917MU74</accession>
<reference evidence="2" key="2">
    <citation type="submission" date="2020-09" db="EMBL/GenBank/DDBJ databases">
        <authorList>
            <person name="Sun Q."/>
            <person name="Zhou Y."/>
        </authorList>
    </citation>
    <scope>NUCLEOTIDE SEQUENCE</scope>
    <source>
        <strain evidence="2">CGMCC 1.15290</strain>
    </source>
</reference>
<dbReference type="EMBL" id="BMIB01000002">
    <property type="protein sequence ID" value="GGH64446.1"/>
    <property type="molecule type" value="Genomic_DNA"/>
</dbReference>
<gene>
    <name evidence="2" type="ORF">GCM10011379_16510</name>
</gene>
<comment type="caution">
    <text evidence="2">The sequence shown here is derived from an EMBL/GenBank/DDBJ whole genome shotgun (WGS) entry which is preliminary data.</text>
</comment>
<protein>
    <submittedName>
        <fullName evidence="2">Polyisoprenoid-binding protein</fullName>
    </submittedName>
</protein>
<dbReference type="PANTHER" id="PTHR34406:SF1">
    <property type="entry name" value="PROTEIN YCEI"/>
    <property type="match status" value="1"/>
</dbReference>
<evidence type="ECO:0000259" key="1">
    <source>
        <dbReference type="SMART" id="SM00867"/>
    </source>
</evidence>
<dbReference type="InterPro" id="IPR007372">
    <property type="entry name" value="Lipid/polyisoprenoid-bd_YceI"/>
</dbReference>
<keyword evidence="3" id="KW-1185">Reference proteome</keyword>
<proteinExistence type="predicted"/>
<evidence type="ECO:0000313" key="2">
    <source>
        <dbReference type="EMBL" id="GGH64446.1"/>
    </source>
</evidence>
<dbReference type="SUPFAM" id="SSF101874">
    <property type="entry name" value="YceI-like"/>
    <property type="match status" value="1"/>
</dbReference>
<feature type="domain" description="Lipid/polyisoprenoid-binding YceI-like" evidence="1">
    <location>
        <begin position="5"/>
        <end position="173"/>
    </location>
</feature>
<dbReference type="AlphaFoldDB" id="A0A917MU74"/>
<dbReference type="Gene3D" id="2.40.128.110">
    <property type="entry name" value="Lipid/polyisoprenoid-binding, YceI-like"/>
    <property type="match status" value="1"/>
</dbReference>
<evidence type="ECO:0000313" key="3">
    <source>
        <dbReference type="Proteomes" id="UP000627292"/>
    </source>
</evidence>
<organism evidence="2 3">
    <name type="scientific">Filimonas zeae</name>
    <dbReference type="NCBI Taxonomy" id="1737353"/>
    <lineage>
        <taxon>Bacteria</taxon>
        <taxon>Pseudomonadati</taxon>
        <taxon>Bacteroidota</taxon>
        <taxon>Chitinophagia</taxon>
        <taxon>Chitinophagales</taxon>
        <taxon>Chitinophagaceae</taxon>
        <taxon>Filimonas</taxon>
    </lineage>
</organism>
<sequence>MQTNTWTIDPTHSEIQFKVKHLVITTITGAFTQFTGNVTAGDDFHAGEVSFDAHVNSISTNNAQRDEHLKSADFFEADKYPMISFKSTSFKRIGGEDFELTGDLTIKDVTKPVVLDVTYGGAMKDPWGNEKAGFELKGVLNRTDFNLTWNAVTEAGGLLVGEDIRLLANIQLTRG</sequence>
<dbReference type="PANTHER" id="PTHR34406">
    <property type="entry name" value="PROTEIN YCEI"/>
    <property type="match status" value="1"/>
</dbReference>
<dbReference type="InterPro" id="IPR036761">
    <property type="entry name" value="TTHA0802/YceI-like_sf"/>
</dbReference>